<dbReference type="PANTHER" id="PTHR10655">
    <property type="entry name" value="LYSOPHOSPHOLIPASE-RELATED"/>
    <property type="match status" value="1"/>
</dbReference>
<dbReference type="Gene3D" id="3.40.50.1820">
    <property type="entry name" value="alpha/beta hydrolase"/>
    <property type="match status" value="1"/>
</dbReference>
<dbReference type="InterPro" id="IPR003140">
    <property type="entry name" value="PLipase/COase/thioEstase"/>
</dbReference>
<dbReference type="Proteomes" id="UP000737171">
    <property type="component" value="Unassembled WGS sequence"/>
</dbReference>
<protein>
    <submittedName>
        <fullName evidence="4">Esterase</fullName>
    </submittedName>
</protein>
<name>A0ABX2ERU6_9BURK</name>
<dbReference type="PANTHER" id="PTHR10655:SF17">
    <property type="entry name" value="LYSOPHOSPHOLIPASE-LIKE PROTEIN 1"/>
    <property type="match status" value="1"/>
</dbReference>
<gene>
    <name evidence="4" type="primary">ypfH</name>
    <name evidence="4" type="ORF">HLB44_30125</name>
</gene>
<proteinExistence type="inferred from homology"/>
<comment type="similarity">
    <text evidence="1">Belongs to the AB hydrolase superfamily. AB hydrolase 2 family.</text>
</comment>
<feature type="domain" description="Phospholipase/carboxylesterase/thioesterase" evidence="3">
    <location>
        <begin position="7"/>
        <end position="198"/>
    </location>
</feature>
<keyword evidence="5" id="KW-1185">Reference proteome</keyword>
<evidence type="ECO:0000256" key="2">
    <source>
        <dbReference type="ARBA" id="ARBA00022801"/>
    </source>
</evidence>
<dbReference type="NCBIfam" id="NF008525">
    <property type="entry name" value="PRK11460.1"/>
    <property type="match status" value="1"/>
</dbReference>
<organism evidence="4 5">
    <name type="scientific">Pseudaquabacterium terrae</name>
    <dbReference type="NCBI Taxonomy" id="2732868"/>
    <lineage>
        <taxon>Bacteria</taxon>
        <taxon>Pseudomonadati</taxon>
        <taxon>Pseudomonadota</taxon>
        <taxon>Betaproteobacteria</taxon>
        <taxon>Burkholderiales</taxon>
        <taxon>Sphaerotilaceae</taxon>
        <taxon>Pseudaquabacterium</taxon>
    </lineage>
</organism>
<dbReference type="EMBL" id="JABRWJ010000011">
    <property type="protein sequence ID" value="NRF71257.1"/>
    <property type="molecule type" value="Genomic_DNA"/>
</dbReference>
<dbReference type="Pfam" id="PF02230">
    <property type="entry name" value="Abhydrolase_2"/>
    <property type="match status" value="1"/>
</dbReference>
<dbReference type="RefSeq" id="WP_173132090.1">
    <property type="nucleotide sequence ID" value="NZ_JABRWJ010000011.1"/>
</dbReference>
<accession>A0ABX2ERU6</accession>
<dbReference type="InterPro" id="IPR050565">
    <property type="entry name" value="LYPA1-2/EST-like"/>
</dbReference>
<dbReference type="SUPFAM" id="SSF53474">
    <property type="entry name" value="alpha/beta-Hydrolases"/>
    <property type="match status" value="1"/>
</dbReference>
<evidence type="ECO:0000313" key="5">
    <source>
        <dbReference type="Proteomes" id="UP000737171"/>
    </source>
</evidence>
<dbReference type="InterPro" id="IPR029058">
    <property type="entry name" value="AB_hydrolase_fold"/>
</dbReference>
<sequence>MHTQDLFVQRPAKPSQLVLLFHGVGSSARDLAPLGEALAPHLPDAIVSVQAPEASGRGWQWFSVQAVTEANRPARVTAAMPGFVRAVMHWQQDCGVGTAATTLVGFSQGAIMALESTQLDNPPAARVIALSGRFARPPRIAHGSVRTHLLHGDDDTVMPVQGAVDALARLQDLGAIATLDRFPGLGHGVDGRVVDAIVRRLTDAVPAPI</sequence>
<evidence type="ECO:0000313" key="4">
    <source>
        <dbReference type="EMBL" id="NRF71257.1"/>
    </source>
</evidence>
<evidence type="ECO:0000256" key="1">
    <source>
        <dbReference type="ARBA" id="ARBA00006499"/>
    </source>
</evidence>
<keyword evidence="2" id="KW-0378">Hydrolase</keyword>
<evidence type="ECO:0000259" key="3">
    <source>
        <dbReference type="Pfam" id="PF02230"/>
    </source>
</evidence>
<comment type="caution">
    <text evidence="4">The sequence shown here is derived from an EMBL/GenBank/DDBJ whole genome shotgun (WGS) entry which is preliminary data.</text>
</comment>
<reference evidence="4 5" key="1">
    <citation type="submission" date="2020-05" db="EMBL/GenBank/DDBJ databases">
        <title>Aquincola sp. isolate from soil.</title>
        <authorList>
            <person name="Han J."/>
            <person name="Kim D.-U."/>
        </authorList>
    </citation>
    <scope>NUCLEOTIDE SEQUENCE [LARGE SCALE GENOMIC DNA]</scope>
    <source>
        <strain evidence="4 5">S2</strain>
    </source>
</reference>